<keyword evidence="3 5" id="KW-0133">Cell shape</keyword>
<dbReference type="RefSeq" id="WP_130937588.1">
    <property type="nucleotide sequence ID" value="NZ_BMEE01000002.1"/>
</dbReference>
<evidence type="ECO:0000313" key="8">
    <source>
        <dbReference type="Proteomes" id="UP000292372"/>
    </source>
</evidence>
<dbReference type="InterPro" id="IPR042177">
    <property type="entry name" value="Cell/Rod_1"/>
</dbReference>
<protein>
    <recommendedName>
        <fullName evidence="2 5">Cell shape-determining protein MreC</fullName>
    </recommendedName>
    <alternativeName>
        <fullName evidence="4 5">Cell shape protein MreC</fullName>
    </alternativeName>
</protein>
<gene>
    <name evidence="7" type="primary">mreC</name>
    <name evidence="7" type="ORF">EYD46_12910</name>
</gene>
<evidence type="ECO:0000313" key="7">
    <source>
        <dbReference type="EMBL" id="TBN14467.1"/>
    </source>
</evidence>
<dbReference type="PANTHER" id="PTHR34138:SF1">
    <property type="entry name" value="CELL SHAPE-DETERMINING PROTEIN MREC"/>
    <property type="match status" value="1"/>
</dbReference>
<dbReference type="InterPro" id="IPR055342">
    <property type="entry name" value="MreC_beta-barrel_core"/>
</dbReference>
<keyword evidence="8" id="KW-1185">Reference proteome</keyword>
<dbReference type="PIRSF" id="PIRSF038471">
    <property type="entry name" value="MreC"/>
    <property type="match status" value="1"/>
</dbReference>
<accession>A0A4Q9FM69</accession>
<evidence type="ECO:0000256" key="2">
    <source>
        <dbReference type="ARBA" id="ARBA00013855"/>
    </source>
</evidence>
<evidence type="ECO:0000256" key="1">
    <source>
        <dbReference type="ARBA" id="ARBA00009369"/>
    </source>
</evidence>
<organism evidence="7 8">
    <name type="scientific">Hyunsoonleella pacifica</name>
    <dbReference type="NCBI Taxonomy" id="1080224"/>
    <lineage>
        <taxon>Bacteria</taxon>
        <taxon>Pseudomonadati</taxon>
        <taxon>Bacteroidota</taxon>
        <taxon>Flavobacteriia</taxon>
        <taxon>Flavobacteriales</taxon>
        <taxon>Flavobacteriaceae</taxon>
    </lineage>
</organism>
<comment type="caution">
    <text evidence="7">The sequence shown here is derived from an EMBL/GenBank/DDBJ whole genome shotgun (WGS) entry which is preliminary data.</text>
</comment>
<reference evidence="7 8" key="1">
    <citation type="journal article" date="2015" name="Int. J. Syst. Evol. Microbiol.">
        <title>Hyunsoonleella pacifica sp. nov., isolated from seawater of South Pacific Gyre.</title>
        <authorList>
            <person name="Gao X."/>
            <person name="Zhang Z."/>
            <person name="Dai X."/>
            <person name="Zhang X.H."/>
        </authorList>
    </citation>
    <scope>NUCLEOTIDE SEQUENCE [LARGE SCALE GENOMIC DNA]</scope>
    <source>
        <strain evidence="7 8">SW033</strain>
    </source>
</reference>
<comment type="similarity">
    <text evidence="1 5">Belongs to the MreC family.</text>
</comment>
<sequence>MQQIINFIIRNKNFLLFLLLFGIGLIFTIQSHSYHKSRFVNSANFLSGGVYNSVNNISSYFDLRAQNQLLAEENKRLNELLFNSKTDNDSTTEHIPNTLNYAYTAANVIRNNYSLTNNFLLVNRGKNDSINEDFGVISTLGIVGIIDGVSNNYARVISILNSKSSISVTLKKSGHIGSLTWNGNSPNIIQLIDVEKIAPVSVGDTIVTSGQSLIFPKNIPVGTVLNSKLDATENFYEIDVKLFNDMTSIEHVYIIKNTNKKEIETLLENTNE</sequence>
<evidence type="ECO:0000256" key="3">
    <source>
        <dbReference type="ARBA" id="ARBA00022960"/>
    </source>
</evidence>
<dbReference type="AlphaFoldDB" id="A0A4Q9FM69"/>
<dbReference type="GO" id="GO:0005886">
    <property type="term" value="C:plasma membrane"/>
    <property type="evidence" value="ECO:0007669"/>
    <property type="project" value="TreeGrafter"/>
</dbReference>
<dbReference type="Proteomes" id="UP000292372">
    <property type="component" value="Unassembled WGS sequence"/>
</dbReference>
<evidence type="ECO:0000259" key="6">
    <source>
        <dbReference type="Pfam" id="PF04085"/>
    </source>
</evidence>
<dbReference type="OrthoDB" id="9811827at2"/>
<evidence type="ECO:0000256" key="5">
    <source>
        <dbReference type="PIRNR" id="PIRNR038471"/>
    </source>
</evidence>
<comment type="function">
    <text evidence="5">Involved in formation and maintenance of cell shape.</text>
</comment>
<dbReference type="EMBL" id="SIRS01000005">
    <property type="protein sequence ID" value="TBN14467.1"/>
    <property type="molecule type" value="Genomic_DNA"/>
</dbReference>
<feature type="domain" description="Rod shape-determining protein MreC beta-barrel core" evidence="6">
    <location>
        <begin position="108"/>
        <end position="256"/>
    </location>
</feature>
<dbReference type="GO" id="GO:0008360">
    <property type="term" value="P:regulation of cell shape"/>
    <property type="evidence" value="ECO:0007669"/>
    <property type="project" value="UniProtKB-KW"/>
</dbReference>
<evidence type="ECO:0000256" key="4">
    <source>
        <dbReference type="ARBA" id="ARBA00032089"/>
    </source>
</evidence>
<dbReference type="InterPro" id="IPR042175">
    <property type="entry name" value="Cell/Rod_MreC_2"/>
</dbReference>
<dbReference type="Pfam" id="PF04085">
    <property type="entry name" value="MreC"/>
    <property type="match status" value="1"/>
</dbReference>
<dbReference type="PANTHER" id="PTHR34138">
    <property type="entry name" value="CELL SHAPE-DETERMINING PROTEIN MREC"/>
    <property type="match status" value="1"/>
</dbReference>
<dbReference type="Gene3D" id="2.40.10.340">
    <property type="entry name" value="Rod shape-determining protein MreC, domain 1"/>
    <property type="match status" value="1"/>
</dbReference>
<proteinExistence type="inferred from homology"/>
<dbReference type="NCBIfam" id="NF010532">
    <property type="entry name" value="PRK13922.9-3"/>
    <property type="match status" value="1"/>
</dbReference>
<dbReference type="Gene3D" id="2.40.10.350">
    <property type="entry name" value="Rod shape-determining protein MreC, domain 2"/>
    <property type="match status" value="1"/>
</dbReference>
<dbReference type="InterPro" id="IPR007221">
    <property type="entry name" value="MreC"/>
</dbReference>
<name>A0A4Q9FM69_9FLAO</name>